<keyword evidence="11" id="KW-1185">Reference proteome</keyword>
<dbReference type="SUPFAM" id="SSF54292">
    <property type="entry name" value="2Fe-2S ferredoxin-like"/>
    <property type="match status" value="1"/>
</dbReference>
<dbReference type="AlphaFoldDB" id="A0A5E4W647"/>
<dbReference type="CDD" id="cd00207">
    <property type="entry name" value="fer2"/>
    <property type="match status" value="1"/>
</dbReference>
<dbReference type="InterPro" id="IPR006058">
    <property type="entry name" value="2Fe2S_fd_BS"/>
</dbReference>
<evidence type="ECO:0000256" key="6">
    <source>
        <dbReference type="ARBA" id="ARBA00023004"/>
    </source>
</evidence>
<dbReference type="Pfam" id="PF00111">
    <property type="entry name" value="Fer2"/>
    <property type="match status" value="1"/>
</dbReference>
<dbReference type="PROSITE" id="PS00197">
    <property type="entry name" value="2FE2S_FER_1"/>
    <property type="match status" value="1"/>
</dbReference>
<organism evidence="10 11">
    <name type="scientific">Pandoraea eparura</name>
    <dbReference type="NCBI Taxonomy" id="2508291"/>
    <lineage>
        <taxon>Bacteria</taxon>
        <taxon>Pseudomonadati</taxon>
        <taxon>Pseudomonadota</taxon>
        <taxon>Betaproteobacteria</taxon>
        <taxon>Burkholderiales</taxon>
        <taxon>Burkholderiaceae</taxon>
        <taxon>Pandoraea</taxon>
    </lineage>
</organism>
<dbReference type="GO" id="GO:0016491">
    <property type="term" value="F:oxidoreductase activity"/>
    <property type="evidence" value="ECO:0007669"/>
    <property type="project" value="UniProtKB-KW"/>
</dbReference>
<protein>
    <submittedName>
        <fullName evidence="10">1,2-phenylacetyl-CoA epoxidase, subunit E</fullName>
        <ecNumber evidence="10">1.-.-.-</ecNumber>
    </submittedName>
</protein>
<feature type="domain" description="2Fe-2S ferredoxin-type" evidence="9">
    <location>
        <begin position="107"/>
        <end position="197"/>
    </location>
</feature>
<dbReference type="PROSITE" id="PS51085">
    <property type="entry name" value="2FE2S_FER_2"/>
    <property type="match status" value="1"/>
</dbReference>
<dbReference type="EMBL" id="CABPSH010000007">
    <property type="protein sequence ID" value="VVE19074.1"/>
    <property type="molecule type" value="Genomic_DNA"/>
</dbReference>
<evidence type="ECO:0000256" key="8">
    <source>
        <dbReference type="ARBA" id="ARBA00034078"/>
    </source>
</evidence>
<name>A0A5E4W647_9BURK</name>
<keyword evidence="10" id="KW-0560">Oxidoreductase</keyword>
<comment type="cofactor">
    <cofactor evidence="8">
        <name>[2Fe-2S] cluster</name>
        <dbReference type="ChEBI" id="CHEBI:190135"/>
    </cofactor>
</comment>
<evidence type="ECO:0000256" key="5">
    <source>
        <dbReference type="ARBA" id="ARBA00022982"/>
    </source>
</evidence>
<dbReference type="PANTHER" id="PTHR43112:SF3">
    <property type="entry name" value="FERREDOXIN-2, CHLOROPLASTIC"/>
    <property type="match status" value="1"/>
</dbReference>
<keyword evidence="7" id="KW-0411">Iron-sulfur</keyword>
<evidence type="ECO:0000313" key="10">
    <source>
        <dbReference type="EMBL" id="VVE19074.1"/>
    </source>
</evidence>
<dbReference type="GO" id="GO:0051537">
    <property type="term" value="F:2 iron, 2 sulfur cluster binding"/>
    <property type="evidence" value="ECO:0007669"/>
    <property type="project" value="UniProtKB-KW"/>
</dbReference>
<evidence type="ECO:0000256" key="3">
    <source>
        <dbReference type="ARBA" id="ARBA00022714"/>
    </source>
</evidence>
<dbReference type="Gene3D" id="3.10.20.30">
    <property type="match status" value="1"/>
</dbReference>
<dbReference type="PANTHER" id="PTHR43112">
    <property type="entry name" value="FERREDOXIN"/>
    <property type="match status" value="1"/>
</dbReference>
<keyword evidence="6" id="KW-0408">Iron</keyword>
<evidence type="ECO:0000313" key="11">
    <source>
        <dbReference type="Proteomes" id="UP000400981"/>
    </source>
</evidence>
<comment type="similarity">
    <text evidence="1">Belongs to the 2Fe2S plant-type ferredoxin family.</text>
</comment>
<sequence>MYIVLTSRPGQYRSEPTPGITPVETHDYFYGARHVAAFVIARLDGQSRVKIVDETDSSGANLVPTKFFEKYESAGEAVASLESLVRHDHAKSRLSRRDPETPASHRVQITFITNGGKTVEAPPNSNLLRVSLREKGGIPFKCGGGLCGTCRCRVEAGREHTDDVKQKERRHLSPEDLANGYRMACQTFINGDVSVSW</sequence>
<evidence type="ECO:0000256" key="7">
    <source>
        <dbReference type="ARBA" id="ARBA00023014"/>
    </source>
</evidence>
<gene>
    <name evidence="10" type="primary">paaE_1</name>
    <name evidence="10" type="ORF">PEP31012_03050</name>
</gene>
<keyword evidence="4" id="KW-0479">Metal-binding</keyword>
<dbReference type="Proteomes" id="UP000400981">
    <property type="component" value="Unassembled WGS sequence"/>
</dbReference>
<keyword evidence="2" id="KW-0813">Transport</keyword>
<evidence type="ECO:0000256" key="1">
    <source>
        <dbReference type="ARBA" id="ARBA00007874"/>
    </source>
</evidence>
<keyword evidence="5" id="KW-0249">Electron transport</keyword>
<evidence type="ECO:0000259" key="9">
    <source>
        <dbReference type="PROSITE" id="PS51085"/>
    </source>
</evidence>
<evidence type="ECO:0000256" key="4">
    <source>
        <dbReference type="ARBA" id="ARBA00022723"/>
    </source>
</evidence>
<dbReference type="EC" id="1.-.-.-" evidence="10"/>
<dbReference type="InterPro" id="IPR012675">
    <property type="entry name" value="Beta-grasp_dom_sf"/>
</dbReference>
<keyword evidence="3" id="KW-0001">2Fe-2S</keyword>
<dbReference type="InterPro" id="IPR036010">
    <property type="entry name" value="2Fe-2S_ferredoxin-like_sf"/>
</dbReference>
<dbReference type="GO" id="GO:0046872">
    <property type="term" value="F:metal ion binding"/>
    <property type="evidence" value="ECO:0007669"/>
    <property type="project" value="UniProtKB-KW"/>
</dbReference>
<evidence type="ECO:0000256" key="2">
    <source>
        <dbReference type="ARBA" id="ARBA00022448"/>
    </source>
</evidence>
<proteinExistence type="inferred from homology"/>
<reference evidence="10 11" key="1">
    <citation type="submission" date="2019-08" db="EMBL/GenBank/DDBJ databases">
        <authorList>
            <person name="Peeters C."/>
        </authorList>
    </citation>
    <scope>NUCLEOTIDE SEQUENCE [LARGE SCALE GENOMIC DNA]</scope>
    <source>
        <strain evidence="10 11">LMG 31012</strain>
    </source>
</reference>
<dbReference type="InterPro" id="IPR001041">
    <property type="entry name" value="2Fe-2S_ferredoxin-type"/>
</dbReference>
<accession>A0A5E4W647</accession>